<dbReference type="InterPro" id="IPR052896">
    <property type="entry name" value="GGT-like_enzyme"/>
</dbReference>
<accession>A0AA35X4A2</accession>
<dbReference type="PRINTS" id="PR01210">
    <property type="entry name" value="GGTRANSPTASE"/>
</dbReference>
<dbReference type="AlphaFoldDB" id="A0AA35X4A2"/>
<organism evidence="1 2">
    <name type="scientific">Geodia barretti</name>
    <name type="common">Barrett's horny sponge</name>
    <dbReference type="NCBI Taxonomy" id="519541"/>
    <lineage>
        <taxon>Eukaryota</taxon>
        <taxon>Metazoa</taxon>
        <taxon>Porifera</taxon>
        <taxon>Demospongiae</taxon>
        <taxon>Heteroscleromorpha</taxon>
        <taxon>Tetractinellida</taxon>
        <taxon>Astrophorina</taxon>
        <taxon>Geodiidae</taxon>
        <taxon>Geodia</taxon>
    </lineage>
</organism>
<keyword evidence="2" id="KW-1185">Reference proteome</keyword>
<dbReference type="SUPFAM" id="SSF56235">
    <property type="entry name" value="N-terminal nucleophile aminohydrolases (Ntn hydrolases)"/>
    <property type="match status" value="1"/>
</dbReference>
<sequence>MFYTVDDELQENVSGNAGLAGLLVESPLPVRHVHNVTVPGAAAGWVDTVSTMGSGKLSLEEILEPAIQLAEEGFPVAPVTSQLGERALAEHGSCSGFGLVLQRQSGESIVSVSQSRGGRNDTG</sequence>
<evidence type="ECO:0000313" key="2">
    <source>
        <dbReference type="Proteomes" id="UP001174909"/>
    </source>
</evidence>
<proteinExistence type="predicted"/>
<name>A0AA35X4A2_GEOBA</name>
<comment type="caution">
    <text evidence="1">The sequence shown here is derived from an EMBL/GenBank/DDBJ whole genome shotgun (WGS) entry which is preliminary data.</text>
</comment>
<dbReference type="PANTHER" id="PTHR43881:SF1">
    <property type="entry name" value="GAMMA-GLUTAMYLTRANSPEPTIDASE (AFU_ORTHOLOGUE AFUA_4G13580)"/>
    <property type="match status" value="1"/>
</dbReference>
<dbReference type="Pfam" id="PF01019">
    <property type="entry name" value="G_glu_transpept"/>
    <property type="match status" value="1"/>
</dbReference>
<evidence type="ECO:0000313" key="1">
    <source>
        <dbReference type="EMBL" id="CAI8043659.1"/>
    </source>
</evidence>
<dbReference type="InterPro" id="IPR029055">
    <property type="entry name" value="Ntn_hydrolases_N"/>
</dbReference>
<dbReference type="Proteomes" id="UP001174909">
    <property type="component" value="Unassembled WGS sequence"/>
</dbReference>
<reference evidence="1" key="1">
    <citation type="submission" date="2023-03" db="EMBL/GenBank/DDBJ databases">
        <authorList>
            <person name="Steffen K."/>
            <person name="Cardenas P."/>
        </authorList>
    </citation>
    <scope>NUCLEOTIDE SEQUENCE</scope>
</reference>
<dbReference type="PANTHER" id="PTHR43881">
    <property type="entry name" value="GAMMA-GLUTAMYLTRANSPEPTIDASE (AFU_ORTHOLOGUE AFUA_4G13580)"/>
    <property type="match status" value="1"/>
</dbReference>
<gene>
    <name evidence="1" type="ORF">GBAR_LOCUS24216</name>
</gene>
<protein>
    <submittedName>
        <fullName evidence="1">Uncharacterized protein</fullName>
    </submittedName>
</protein>
<dbReference type="EMBL" id="CASHTH010003346">
    <property type="protein sequence ID" value="CAI8043659.1"/>
    <property type="molecule type" value="Genomic_DNA"/>
</dbReference>